<dbReference type="EMBL" id="SZPQ01000016">
    <property type="protein sequence ID" value="TKI05987.1"/>
    <property type="molecule type" value="Genomic_DNA"/>
</dbReference>
<dbReference type="InterPro" id="IPR013022">
    <property type="entry name" value="Xyl_isomerase-like_TIM-brl"/>
</dbReference>
<proteinExistence type="predicted"/>
<dbReference type="Gene3D" id="3.20.20.150">
    <property type="entry name" value="Divalent-metal-dependent TIM barrel enzymes"/>
    <property type="match status" value="1"/>
</dbReference>
<organism evidence="2 3">
    <name type="scientific">Martelella alba</name>
    <dbReference type="NCBI Taxonomy" id="2590451"/>
    <lineage>
        <taxon>Bacteria</taxon>
        <taxon>Pseudomonadati</taxon>
        <taxon>Pseudomonadota</taxon>
        <taxon>Alphaproteobacteria</taxon>
        <taxon>Hyphomicrobiales</taxon>
        <taxon>Aurantimonadaceae</taxon>
        <taxon>Martelella</taxon>
    </lineage>
</organism>
<sequence>MRIGTNTAIFDGYSLDETFSAIKSAGINVIELAYNEGYVGNLTPDLFSEKNARHVIELLGKHALETHAFGCTMNLAKENAVAEFTMRIQFAHAIGAKYLNACVGNKENRERILKNLHTLAPIAEDNGCIICIENGGDKNFDLVATAEDAMDILESAHSKAVAINLDPGNIVSMRPGVQYMDEAKRFFPFALHCHIKDVILAKDNYFFKEIGSGILDYSHLINHAIKNDIPCNFEIPLRMHRLHDATPVRSETPASLASGIETLKLSKKFITEKFGNTLF</sequence>
<accession>A0ABY2SKC3</accession>
<keyword evidence="2" id="KW-0413">Isomerase</keyword>
<dbReference type="Proteomes" id="UP000305202">
    <property type="component" value="Unassembled WGS sequence"/>
</dbReference>
<comment type="caution">
    <text evidence="2">The sequence shown here is derived from an EMBL/GenBank/DDBJ whole genome shotgun (WGS) entry which is preliminary data.</text>
</comment>
<evidence type="ECO:0000313" key="2">
    <source>
        <dbReference type="EMBL" id="TKI05987.1"/>
    </source>
</evidence>
<feature type="domain" description="Xylose isomerase-like TIM barrel" evidence="1">
    <location>
        <begin position="19"/>
        <end position="229"/>
    </location>
</feature>
<dbReference type="InterPro" id="IPR050312">
    <property type="entry name" value="IolE/XylAMocC-like"/>
</dbReference>
<evidence type="ECO:0000259" key="1">
    <source>
        <dbReference type="Pfam" id="PF01261"/>
    </source>
</evidence>
<keyword evidence="3" id="KW-1185">Reference proteome</keyword>
<protein>
    <submittedName>
        <fullName evidence="2">Sugar phosphate isomerase/epimerase</fullName>
    </submittedName>
</protein>
<reference evidence="2 3" key="1">
    <citation type="submission" date="2019-04" db="EMBL/GenBank/DDBJ databases">
        <authorList>
            <person name="Li M."/>
            <person name="Gao C."/>
        </authorList>
    </citation>
    <scope>NUCLEOTIDE SEQUENCE [LARGE SCALE GENOMIC DNA]</scope>
    <source>
        <strain evidence="2 3">BGMRC 2031</strain>
    </source>
</reference>
<dbReference type="SUPFAM" id="SSF51658">
    <property type="entry name" value="Xylose isomerase-like"/>
    <property type="match status" value="1"/>
</dbReference>
<dbReference type="PANTHER" id="PTHR12110">
    <property type="entry name" value="HYDROXYPYRUVATE ISOMERASE"/>
    <property type="match status" value="1"/>
</dbReference>
<name>A0ABY2SKC3_9HYPH</name>
<dbReference type="Pfam" id="PF01261">
    <property type="entry name" value="AP_endonuc_2"/>
    <property type="match status" value="1"/>
</dbReference>
<dbReference type="InterPro" id="IPR036237">
    <property type="entry name" value="Xyl_isomerase-like_sf"/>
</dbReference>
<dbReference type="PANTHER" id="PTHR12110:SF53">
    <property type="entry name" value="BLR5974 PROTEIN"/>
    <property type="match status" value="1"/>
</dbReference>
<evidence type="ECO:0000313" key="3">
    <source>
        <dbReference type="Proteomes" id="UP000305202"/>
    </source>
</evidence>
<dbReference type="GO" id="GO:0016853">
    <property type="term" value="F:isomerase activity"/>
    <property type="evidence" value="ECO:0007669"/>
    <property type="project" value="UniProtKB-KW"/>
</dbReference>
<gene>
    <name evidence="2" type="ORF">FCN80_12300</name>
</gene>
<dbReference type="RefSeq" id="WP_136990448.1">
    <property type="nucleotide sequence ID" value="NZ_SZPQ01000016.1"/>
</dbReference>